<accession>A0AA36MCE7</accession>
<dbReference type="AlphaFoldDB" id="A0AA36MCE7"/>
<evidence type="ECO:0000313" key="2">
    <source>
        <dbReference type="Proteomes" id="UP001176961"/>
    </source>
</evidence>
<keyword evidence="2" id="KW-1185">Reference proteome</keyword>
<proteinExistence type="predicted"/>
<reference evidence="1" key="1">
    <citation type="submission" date="2023-07" db="EMBL/GenBank/DDBJ databases">
        <authorList>
            <consortium name="CYATHOMIX"/>
        </authorList>
    </citation>
    <scope>NUCLEOTIDE SEQUENCE</scope>
    <source>
        <strain evidence="1">N/A</strain>
    </source>
</reference>
<dbReference type="Proteomes" id="UP001176961">
    <property type="component" value="Unassembled WGS sequence"/>
</dbReference>
<evidence type="ECO:0000313" key="1">
    <source>
        <dbReference type="EMBL" id="CAJ0607849.1"/>
    </source>
</evidence>
<organism evidence="1 2">
    <name type="scientific">Cylicocyclus nassatus</name>
    <name type="common">Nematode worm</name>
    <dbReference type="NCBI Taxonomy" id="53992"/>
    <lineage>
        <taxon>Eukaryota</taxon>
        <taxon>Metazoa</taxon>
        <taxon>Ecdysozoa</taxon>
        <taxon>Nematoda</taxon>
        <taxon>Chromadorea</taxon>
        <taxon>Rhabditida</taxon>
        <taxon>Rhabditina</taxon>
        <taxon>Rhabditomorpha</taxon>
        <taxon>Strongyloidea</taxon>
        <taxon>Strongylidae</taxon>
        <taxon>Cylicocyclus</taxon>
    </lineage>
</organism>
<name>A0AA36MCE7_CYLNA</name>
<protein>
    <submittedName>
        <fullName evidence="1">Uncharacterized protein</fullName>
    </submittedName>
</protein>
<dbReference type="EMBL" id="CATQJL010000316">
    <property type="protein sequence ID" value="CAJ0607849.1"/>
    <property type="molecule type" value="Genomic_DNA"/>
</dbReference>
<comment type="caution">
    <text evidence="1">The sequence shown here is derived from an EMBL/GenBank/DDBJ whole genome shotgun (WGS) entry which is preliminary data.</text>
</comment>
<sequence>MGALGPPASRKRRGGAHYRIIPEKGAGQSKDLRVVEKTSGDSVELSSRRVLGQPNCLKDAVEKTSGNIRISADANSVASTSSRLLGLNIQFSLRNCSTWECKCFCWRLIQHDRYDAHCGDPPSRDLGFINRWMVL</sequence>
<gene>
    <name evidence="1" type="ORF">CYNAS_LOCUS19832</name>
</gene>